<evidence type="ECO:0000313" key="8">
    <source>
        <dbReference type="EMBL" id="MBA0086479.1"/>
    </source>
</evidence>
<dbReference type="PROSITE" id="PS00166">
    <property type="entry name" value="ENOYL_COA_HYDRATASE"/>
    <property type="match status" value="1"/>
</dbReference>
<evidence type="ECO:0000256" key="6">
    <source>
        <dbReference type="RuleBase" id="RU003707"/>
    </source>
</evidence>
<dbReference type="Gene3D" id="3.40.50.720">
    <property type="entry name" value="NAD(P)-binding Rossmann-like Domain"/>
    <property type="match status" value="1"/>
</dbReference>
<comment type="caution">
    <text evidence="8">The sequence shown here is derived from an EMBL/GenBank/DDBJ whole genome shotgun (WGS) entry which is preliminary data.</text>
</comment>
<protein>
    <submittedName>
        <fullName evidence="8">Enoyl-CoA hydratase/isomerase family protein</fullName>
    </submittedName>
</protein>
<dbReference type="Gene3D" id="3.90.226.10">
    <property type="entry name" value="2-enoyl-CoA Hydratase, Chain A, domain 1"/>
    <property type="match status" value="1"/>
</dbReference>
<name>A0A7V8NS11_9BACT</name>
<gene>
    <name evidence="8" type="ORF">HRJ53_15980</name>
</gene>
<evidence type="ECO:0000256" key="5">
    <source>
        <dbReference type="ARBA" id="ARBA00049556"/>
    </source>
</evidence>
<dbReference type="GO" id="GO:0016853">
    <property type="term" value="F:isomerase activity"/>
    <property type="evidence" value="ECO:0007669"/>
    <property type="project" value="UniProtKB-KW"/>
</dbReference>
<dbReference type="GO" id="GO:0016829">
    <property type="term" value="F:lyase activity"/>
    <property type="evidence" value="ECO:0007669"/>
    <property type="project" value="UniProtKB-KW"/>
</dbReference>
<evidence type="ECO:0000256" key="2">
    <source>
        <dbReference type="ARBA" id="ARBA00023235"/>
    </source>
</evidence>
<comment type="catalytic activity">
    <reaction evidence="5">
        <text>a (3S)-3-hydroxyacyl-CoA + NAD(+) = a 3-oxoacyl-CoA + NADH + H(+)</text>
        <dbReference type="Rhea" id="RHEA:22432"/>
        <dbReference type="ChEBI" id="CHEBI:15378"/>
        <dbReference type="ChEBI" id="CHEBI:57318"/>
        <dbReference type="ChEBI" id="CHEBI:57540"/>
        <dbReference type="ChEBI" id="CHEBI:57945"/>
        <dbReference type="ChEBI" id="CHEBI:90726"/>
        <dbReference type="EC" id="1.1.1.35"/>
    </reaction>
</comment>
<keyword evidence="9" id="KW-1185">Reference proteome</keyword>
<keyword evidence="3" id="KW-0456">Lyase</keyword>
<dbReference type="AlphaFoldDB" id="A0A7V8NS11"/>
<dbReference type="InterPro" id="IPR036291">
    <property type="entry name" value="NAD(P)-bd_dom_sf"/>
</dbReference>
<reference evidence="8" key="1">
    <citation type="submission" date="2020-06" db="EMBL/GenBank/DDBJ databases">
        <title>Legume-microbial interactions unlock mineral nutrients during tropical forest succession.</title>
        <authorList>
            <person name="Epihov D.Z."/>
        </authorList>
    </citation>
    <scope>NUCLEOTIDE SEQUENCE [LARGE SCALE GENOMIC DNA]</scope>
    <source>
        <strain evidence="8">Pan2503</strain>
    </source>
</reference>
<dbReference type="FunFam" id="3.40.50.720:FF:000009">
    <property type="entry name" value="Fatty oxidation complex, alpha subunit"/>
    <property type="match status" value="1"/>
</dbReference>
<accession>A0A7V8NS11</accession>
<dbReference type="InterPro" id="IPR006176">
    <property type="entry name" value="3-OHacyl-CoA_DH_NAD-bd"/>
</dbReference>
<dbReference type="GO" id="GO:0003857">
    <property type="term" value="F:(3S)-3-hydroxyacyl-CoA dehydrogenase (NAD+) activity"/>
    <property type="evidence" value="ECO:0007669"/>
    <property type="project" value="UniProtKB-EC"/>
</dbReference>
<feature type="non-terminal residue" evidence="8">
    <location>
        <position position="450"/>
    </location>
</feature>
<keyword evidence="4" id="KW-0511">Multifunctional enzyme</keyword>
<dbReference type="InterPro" id="IPR018376">
    <property type="entry name" value="Enoyl-CoA_hyd/isom_CS"/>
</dbReference>
<dbReference type="InterPro" id="IPR001753">
    <property type="entry name" value="Enoyl-CoA_hydra/iso"/>
</dbReference>
<keyword evidence="1" id="KW-0560">Oxidoreductase</keyword>
<organism evidence="8 9">
    <name type="scientific">Candidatus Acidiferrum panamense</name>
    <dbReference type="NCBI Taxonomy" id="2741543"/>
    <lineage>
        <taxon>Bacteria</taxon>
        <taxon>Pseudomonadati</taxon>
        <taxon>Acidobacteriota</taxon>
        <taxon>Terriglobia</taxon>
        <taxon>Candidatus Acidiferrales</taxon>
        <taxon>Candidatus Acidiferrum</taxon>
    </lineage>
</organism>
<dbReference type="EMBL" id="JACDQQ010001533">
    <property type="protein sequence ID" value="MBA0086479.1"/>
    <property type="molecule type" value="Genomic_DNA"/>
</dbReference>
<dbReference type="InterPro" id="IPR029045">
    <property type="entry name" value="ClpP/crotonase-like_dom_sf"/>
</dbReference>
<evidence type="ECO:0000256" key="4">
    <source>
        <dbReference type="ARBA" id="ARBA00023268"/>
    </source>
</evidence>
<dbReference type="PANTHER" id="PTHR23309">
    <property type="entry name" value="3-HYDROXYACYL-COA DEHYROGENASE"/>
    <property type="match status" value="1"/>
</dbReference>
<dbReference type="Proteomes" id="UP000567293">
    <property type="component" value="Unassembled WGS sequence"/>
</dbReference>
<dbReference type="SUPFAM" id="SSF52096">
    <property type="entry name" value="ClpP/crotonase"/>
    <property type="match status" value="1"/>
</dbReference>
<sequence>MGDLVQFTQSGNIGVITINNPPVNALSPGVPEGIAESIDQLQNDDRLKAAVLIGGGSTFIAGADIKELAKMASGKPRGAGLLPLLSRIEDCRKPVVAAIHGTALGGGMEIAMACHYRVAVRSAKIGQPEVKLGIIPGAAATQRLPRLAGIAKAVEMCSEGNPVAAQEALELGIVDKLIDGDLFTGAMAFAQEIAFKAAPKTRQRHDKLGAPDQNAPIFATARENARKKHRGQMAPLAAIDAVEAATRLPFDDGCQVEQKLFAECLVSLQAKALMHVFFAEREVARIPDIPKDMPPTPIKTAGVVGAGTMGGGISMVLANAGIPVLVKEADQAALDRGIASIQKNYANSVKRGRFTGQFMEERLKLIQPTLSLDGFANVDLVIEAVFEGMALKKAVFAQLDKICRPGAILASNTSTLNIDEIASATQRAHFVIGTHFFSPANVMRLLEIVR</sequence>
<dbReference type="Pfam" id="PF00378">
    <property type="entry name" value="ECH_1"/>
    <property type="match status" value="1"/>
</dbReference>
<evidence type="ECO:0000313" key="9">
    <source>
        <dbReference type="Proteomes" id="UP000567293"/>
    </source>
</evidence>
<evidence type="ECO:0000256" key="3">
    <source>
        <dbReference type="ARBA" id="ARBA00023239"/>
    </source>
</evidence>
<keyword evidence="2" id="KW-0413">Isomerase</keyword>
<dbReference type="CDD" id="cd06558">
    <property type="entry name" value="crotonase-like"/>
    <property type="match status" value="1"/>
</dbReference>
<proteinExistence type="inferred from homology"/>
<dbReference type="SUPFAM" id="SSF51735">
    <property type="entry name" value="NAD(P)-binding Rossmann-fold domains"/>
    <property type="match status" value="1"/>
</dbReference>
<evidence type="ECO:0000256" key="1">
    <source>
        <dbReference type="ARBA" id="ARBA00023002"/>
    </source>
</evidence>
<dbReference type="GO" id="GO:0070403">
    <property type="term" value="F:NAD+ binding"/>
    <property type="evidence" value="ECO:0007669"/>
    <property type="project" value="InterPro"/>
</dbReference>
<comment type="similarity">
    <text evidence="6">Belongs to the enoyl-CoA hydratase/isomerase family.</text>
</comment>
<dbReference type="Pfam" id="PF02737">
    <property type="entry name" value="3HCDH_N"/>
    <property type="match status" value="1"/>
</dbReference>
<evidence type="ECO:0000259" key="7">
    <source>
        <dbReference type="Pfam" id="PF02737"/>
    </source>
</evidence>
<dbReference type="GO" id="GO:0006631">
    <property type="term" value="P:fatty acid metabolic process"/>
    <property type="evidence" value="ECO:0007669"/>
    <property type="project" value="InterPro"/>
</dbReference>
<feature type="domain" description="3-hydroxyacyl-CoA dehydrogenase NAD binding" evidence="7">
    <location>
        <begin position="301"/>
        <end position="450"/>
    </location>
</feature>